<dbReference type="KEGG" id="meiy:MIN45_P1033"/>
<dbReference type="NCBIfam" id="TIGR00230">
    <property type="entry name" value="sfsA"/>
    <property type="match status" value="1"/>
</dbReference>
<feature type="domain" description="Sugar fermentation stimulation protein C-terminal" evidence="2">
    <location>
        <begin position="84"/>
        <end position="222"/>
    </location>
</feature>
<dbReference type="Pfam" id="PF03749">
    <property type="entry name" value="SfsA"/>
    <property type="match status" value="1"/>
</dbReference>
<gene>
    <name evidence="1" type="primary">sfsA</name>
    <name evidence="4" type="ORF">MIN45_P1033</name>
</gene>
<keyword evidence="5" id="KW-1185">Reference proteome</keyword>
<sequence>MRLEGPWLEGRLLRRYKRFLADVELSDGRRITAHTPNTGSLKGCAEPGMRVWLRDTGDPKRKYRHSWELVEVRPDVLVGIHTGLSNRLVREAIAAGRVASLQGYDSIRGEVRYGRERSRIDLLLEAEGRPPCYVEVKNVTLVENGIAAFPDAVSARGQKHLRELAEMARQGRRAVIFFCIQRSDAREMRPADAIDPVYGRTLREALAAGVEAVAMTAAVSPKCIELQTEVPVVCP</sequence>
<evidence type="ECO:0000256" key="1">
    <source>
        <dbReference type="HAMAP-Rule" id="MF_00095"/>
    </source>
</evidence>
<proteinExistence type="inferred from homology"/>
<evidence type="ECO:0000313" key="5">
    <source>
        <dbReference type="Proteomes" id="UP001321450"/>
    </source>
</evidence>
<organism evidence="4 5">
    <name type="scientific">Methylomarinovum tepidoasis</name>
    <dbReference type="NCBI Taxonomy" id="2840183"/>
    <lineage>
        <taxon>Bacteria</taxon>
        <taxon>Pseudomonadati</taxon>
        <taxon>Pseudomonadota</taxon>
        <taxon>Gammaproteobacteria</taxon>
        <taxon>Methylococcales</taxon>
        <taxon>Methylothermaceae</taxon>
        <taxon>Methylomarinovum</taxon>
    </lineage>
</organism>
<dbReference type="EMBL" id="AP024718">
    <property type="protein sequence ID" value="BCX88664.1"/>
    <property type="molecule type" value="Genomic_DNA"/>
</dbReference>
<accession>A0AAU9CWY5</accession>
<dbReference type="Gene3D" id="3.40.1350.60">
    <property type="match status" value="1"/>
</dbReference>
<dbReference type="Pfam" id="PF17746">
    <property type="entry name" value="SfsA_N"/>
    <property type="match status" value="1"/>
</dbReference>
<dbReference type="Gene3D" id="2.40.50.580">
    <property type="match status" value="1"/>
</dbReference>
<dbReference type="InterPro" id="IPR005224">
    <property type="entry name" value="SfsA"/>
</dbReference>
<evidence type="ECO:0000259" key="2">
    <source>
        <dbReference type="Pfam" id="PF03749"/>
    </source>
</evidence>
<reference evidence="5" key="1">
    <citation type="journal article" date="2024" name="Int. J. Syst. Evol. Microbiol.">
        <title>Methylomarinovum tepidoasis sp. nov., a moderately thermophilic methanotroph of the family Methylothermaceae isolated from a deep-sea hydrothermal field.</title>
        <authorList>
            <person name="Hirayama H."/>
            <person name="Takaki Y."/>
            <person name="Abe M."/>
            <person name="Miyazaki M."/>
            <person name="Uematsu K."/>
            <person name="Matsui Y."/>
            <person name="Takai K."/>
        </authorList>
    </citation>
    <scope>NUCLEOTIDE SEQUENCE [LARGE SCALE GENOMIC DNA]</scope>
    <source>
        <strain evidence="5">IN45</strain>
    </source>
</reference>
<evidence type="ECO:0000259" key="3">
    <source>
        <dbReference type="Pfam" id="PF17746"/>
    </source>
</evidence>
<protein>
    <recommendedName>
        <fullName evidence="1">Sugar fermentation stimulation protein homolog</fullName>
    </recommendedName>
</protein>
<comment type="similarity">
    <text evidence="1">Belongs to the SfsA family.</text>
</comment>
<dbReference type="RefSeq" id="WP_286293880.1">
    <property type="nucleotide sequence ID" value="NZ_AP024718.1"/>
</dbReference>
<dbReference type="CDD" id="cd22359">
    <property type="entry name" value="SfsA-like_bacterial"/>
    <property type="match status" value="1"/>
</dbReference>
<dbReference type="FunFam" id="3.40.1350.60:FF:000001">
    <property type="entry name" value="Sugar fermentation stimulation protein A"/>
    <property type="match status" value="1"/>
</dbReference>
<dbReference type="PANTHER" id="PTHR30545">
    <property type="entry name" value="SUGAR FERMENTATION STIMULATION PROTEIN A"/>
    <property type="match status" value="1"/>
</dbReference>
<feature type="domain" description="SfsA N-terminal OB" evidence="3">
    <location>
        <begin position="13"/>
        <end position="80"/>
    </location>
</feature>
<dbReference type="Proteomes" id="UP001321450">
    <property type="component" value="Chromosome"/>
</dbReference>
<dbReference type="AlphaFoldDB" id="A0AAU9CWY5"/>
<name>A0AAU9CWY5_9GAMM</name>
<dbReference type="HAMAP" id="MF_00095">
    <property type="entry name" value="SfsA"/>
    <property type="match status" value="1"/>
</dbReference>
<dbReference type="PANTHER" id="PTHR30545:SF2">
    <property type="entry name" value="SUGAR FERMENTATION STIMULATION PROTEIN A"/>
    <property type="match status" value="1"/>
</dbReference>
<dbReference type="InterPro" id="IPR040452">
    <property type="entry name" value="SfsA_C"/>
</dbReference>
<evidence type="ECO:0000313" key="4">
    <source>
        <dbReference type="EMBL" id="BCX88664.1"/>
    </source>
</evidence>
<dbReference type="GO" id="GO:0003677">
    <property type="term" value="F:DNA binding"/>
    <property type="evidence" value="ECO:0007669"/>
    <property type="project" value="InterPro"/>
</dbReference>
<dbReference type="InterPro" id="IPR041465">
    <property type="entry name" value="SfsA_N"/>
</dbReference>